<name>A0ABM1W0K4_APLCA</name>
<organism evidence="1 2">
    <name type="scientific">Aplysia californica</name>
    <name type="common">California sea hare</name>
    <dbReference type="NCBI Taxonomy" id="6500"/>
    <lineage>
        <taxon>Eukaryota</taxon>
        <taxon>Metazoa</taxon>
        <taxon>Spiralia</taxon>
        <taxon>Lophotrochozoa</taxon>
        <taxon>Mollusca</taxon>
        <taxon>Gastropoda</taxon>
        <taxon>Heterobranchia</taxon>
        <taxon>Euthyneura</taxon>
        <taxon>Tectipleura</taxon>
        <taxon>Aplysiida</taxon>
        <taxon>Aplysioidea</taxon>
        <taxon>Aplysiidae</taxon>
        <taxon>Aplysia</taxon>
    </lineage>
</organism>
<dbReference type="Proteomes" id="UP000694888">
    <property type="component" value="Unplaced"/>
</dbReference>
<dbReference type="PANTHER" id="PTHR10773">
    <property type="entry name" value="DNA-DIRECTED RNA POLYMERASES I, II, AND III SUBUNIT RPABC2"/>
    <property type="match status" value="1"/>
</dbReference>
<accession>A0ABM1W0K4</accession>
<gene>
    <name evidence="2" type="primary">LOC118478520</name>
</gene>
<dbReference type="GeneID" id="118478520"/>
<reference evidence="2" key="1">
    <citation type="submission" date="2025-08" db="UniProtKB">
        <authorList>
            <consortium name="RefSeq"/>
        </authorList>
    </citation>
    <scope>IDENTIFICATION</scope>
</reference>
<evidence type="ECO:0000313" key="2">
    <source>
        <dbReference type="RefSeq" id="XP_035828197.1"/>
    </source>
</evidence>
<protein>
    <submittedName>
        <fullName evidence="2">Uncharacterized protein LOC118478520</fullName>
    </submittedName>
</protein>
<proteinExistence type="predicted"/>
<keyword evidence="1" id="KW-1185">Reference proteome</keyword>
<dbReference type="PANTHER" id="PTHR10773:SF19">
    <property type="match status" value="1"/>
</dbReference>
<evidence type="ECO:0000313" key="1">
    <source>
        <dbReference type="Proteomes" id="UP000694888"/>
    </source>
</evidence>
<dbReference type="RefSeq" id="XP_035828197.1">
    <property type="nucleotide sequence ID" value="XM_035972304.1"/>
</dbReference>
<sequence>MPCQDVTQSLLFSAWKEREFVARHIETTEPKVGKPNPRRSKTHAYYLTVNGKRLKVCRNTFLATLGISEKFIRVVLASSSKEYLPDLTLSKMYDMFVKENPCNDIPSFYTYRRVFKRKSLAFHSLKKDQCSLCNFFRKGDEAQKNELREIYNRHEAE</sequence>